<dbReference type="EMBL" id="QUSL01000003">
    <property type="protein sequence ID" value="RGD86812.1"/>
    <property type="molecule type" value="Genomic_DNA"/>
</dbReference>
<evidence type="ECO:0000313" key="2">
    <source>
        <dbReference type="EMBL" id="RGD86812.1"/>
    </source>
</evidence>
<reference evidence="2 3" key="1">
    <citation type="submission" date="2018-08" db="EMBL/GenBank/DDBJ databases">
        <title>A genome reference for cultivated species of the human gut microbiota.</title>
        <authorList>
            <person name="Zou Y."/>
            <person name="Xue W."/>
            <person name="Luo G."/>
        </authorList>
    </citation>
    <scope>NUCLEOTIDE SEQUENCE [LARGE SCALE GENOMIC DNA]</scope>
    <source>
        <strain evidence="2 3">OM06-4</strain>
    </source>
</reference>
<evidence type="ECO:0000256" key="1">
    <source>
        <dbReference type="SAM" id="Phobius"/>
    </source>
</evidence>
<dbReference type="RefSeq" id="WP_117580475.1">
    <property type="nucleotide sequence ID" value="NZ_QUSL01000003.1"/>
</dbReference>
<keyword evidence="1" id="KW-1133">Transmembrane helix</keyword>
<gene>
    <name evidence="2" type="ORF">DXB93_03060</name>
</gene>
<feature type="transmembrane region" description="Helical" evidence="1">
    <location>
        <begin position="7"/>
        <end position="26"/>
    </location>
</feature>
<name>A0A3E3EGR8_9FIRM</name>
<protein>
    <submittedName>
        <fullName evidence="2">Uncharacterized protein</fullName>
    </submittedName>
</protein>
<sequence>MKKFGNVVLTIVMLCLIMLLCVNLSIKTMSTKAITNAVVVQEASNGIEEVLNQAFPDVSNENIKKVEEAVKNNSALNDVTSDLLDQITAAVANGSDVDTAAIAAQLSKAVDENIPAIEEAIGKKITTEQREQIQSKITDENGALQNKIVSTVEKVQKTTPGTQKFIKTYKTLSDTPTRIICVVGIILTAVLLGLINKSFYKWTLFSGIAAVISGIVVGLFMPLVVSAMEFTIGNRLLGMSIDIPVGSLRLDGAICTGAGIILIVAYIILNKKYATFERHYY</sequence>
<proteinExistence type="predicted"/>
<evidence type="ECO:0000313" key="3">
    <source>
        <dbReference type="Proteomes" id="UP000261032"/>
    </source>
</evidence>
<keyword evidence="1" id="KW-0472">Membrane</keyword>
<dbReference type="AlphaFoldDB" id="A0A3E3EGR8"/>
<accession>A0A3E3EGR8</accession>
<dbReference type="Proteomes" id="UP000261032">
    <property type="component" value="Unassembled WGS sequence"/>
</dbReference>
<organism evidence="2 3">
    <name type="scientific">Thomasclavelia ramosa</name>
    <dbReference type="NCBI Taxonomy" id="1547"/>
    <lineage>
        <taxon>Bacteria</taxon>
        <taxon>Bacillati</taxon>
        <taxon>Bacillota</taxon>
        <taxon>Erysipelotrichia</taxon>
        <taxon>Erysipelotrichales</taxon>
        <taxon>Coprobacillaceae</taxon>
        <taxon>Thomasclavelia</taxon>
    </lineage>
</organism>
<keyword evidence="1" id="KW-0812">Transmembrane</keyword>
<feature type="transmembrane region" description="Helical" evidence="1">
    <location>
        <begin position="177"/>
        <end position="195"/>
    </location>
</feature>
<feature type="transmembrane region" description="Helical" evidence="1">
    <location>
        <begin position="202"/>
        <end position="228"/>
    </location>
</feature>
<feature type="transmembrane region" description="Helical" evidence="1">
    <location>
        <begin position="248"/>
        <end position="269"/>
    </location>
</feature>
<comment type="caution">
    <text evidence="2">The sequence shown here is derived from an EMBL/GenBank/DDBJ whole genome shotgun (WGS) entry which is preliminary data.</text>
</comment>